<evidence type="ECO:0000256" key="1">
    <source>
        <dbReference type="SAM" id="MobiDB-lite"/>
    </source>
</evidence>
<protein>
    <submittedName>
        <fullName evidence="2">Uncharacterized protein</fullName>
    </submittedName>
</protein>
<feature type="region of interest" description="Disordered" evidence="1">
    <location>
        <begin position="283"/>
        <end position="303"/>
    </location>
</feature>
<name>A0ABY0HB49_9PEZI</name>
<feature type="region of interest" description="Disordered" evidence="1">
    <location>
        <begin position="168"/>
        <end position="193"/>
    </location>
</feature>
<organism evidence="2 3">
    <name type="scientific">Monosporascus cannonballus</name>
    <dbReference type="NCBI Taxonomy" id="155416"/>
    <lineage>
        <taxon>Eukaryota</taxon>
        <taxon>Fungi</taxon>
        <taxon>Dikarya</taxon>
        <taxon>Ascomycota</taxon>
        <taxon>Pezizomycotina</taxon>
        <taxon>Sordariomycetes</taxon>
        <taxon>Xylariomycetidae</taxon>
        <taxon>Xylariales</taxon>
        <taxon>Xylariales incertae sedis</taxon>
        <taxon>Monosporascus</taxon>
    </lineage>
</organism>
<reference evidence="2 3" key="1">
    <citation type="submission" date="2018-06" db="EMBL/GenBank/DDBJ databases">
        <title>Complete Genomes of Monosporascus.</title>
        <authorList>
            <person name="Robinson A.J."/>
            <person name="Natvig D.O."/>
        </authorList>
    </citation>
    <scope>NUCLEOTIDE SEQUENCE [LARGE SCALE GENOMIC DNA]</scope>
    <source>
        <strain evidence="2 3">CBS 609.92</strain>
    </source>
</reference>
<feature type="compositionally biased region" description="Polar residues" evidence="1">
    <location>
        <begin position="96"/>
        <end position="112"/>
    </location>
</feature>
<dbReference type="EMBL" id="QJNS01000102">
    <property type="protein sequence ID" value="RYO87278.1"/>
    <property type="molecule type" value="Genomic_DNA"/>
</dbReference>
<proteinExistence type="predicted"/>
<feature type="region of interest" description="Disordered" evidence="1">
    <location>
        <begin position="387"/>
        <end position="443"/>
    </location>
</feature>
<evidence type="ECO:0000313" key="3">
    <source>
        <dbReference type="Proteomes" id="UP000294003"/>
    </source>
</evidence>
<keyword evidence="3" id="KW-1185">Reference proteome</keyword>
<gene>
    <name evidence="2" type="ORF">DL762_004323</name>
</gene>
<feature type="region of interest" description="Disordered" evidence="1">
    <location>
        <begin position="93"/>
        <end position="151"/>
    </location>
</feature>
<sequence length="533" mass="57075">MNSESIIEERPALASLKNPERDVDWSSGNGIVNPFGANPEVVYRRSGAAVSGTLLGDTVSLSAHHLAVAQEGPAPPLEAPDWDKLFENYARDHAQEQSVEDSSQMSQPTAPTGVTVGPQLYTPPSSINSNTQPPSPLGKYFPASTQEPVSGSLLTDPQLFAFDRAVGAQQPATPPTDGHSKTQPPNHPDEASLADVHDPVVRSILVQSPIPFFDHGAGAQPFAIPPSSGNSETRPPNLMGECFPALSQDPVLESPLMDPQLAFDMDLQFNALDYGVGAQPAAIIPSSGSSETQSPNSPGEDFLADWHGTVSDYHFLDSPFPVLDHGVNSQTQLTSGIAQSGVQPPHLASEAQDMWSATDISVGDLQSPTWLPGQMLQQHAPLSQGNNYMGQLHNVPQKDNTPCYAPQGSFLPNGVALPPQGPQLDGDASVQGHPVPLDPNSRDGIMQRVYVDPKDGDTLYILDKTARQAPGQAGGVVRDLLPMEGVRLTKHHPHALPIVIECWLQSRRNQRKLAKSRRQNGGKWQVRVAEPSA</sequence>
<evidence type="ECO:0000313" key="2">
    <source>
        <dbReference type="EMBL" id="RYO87278.1"/>
    </source>
</evidence>
<accession>A0ABY0HB49</accession>
<feature type="compositionally biased region" description="Polar residues" evidence="1">
    <location>
        <begin position="122"/>
        <end position="132"/>
    </location>
</feature>
<comment type="caution">
    <text evidence="2">The sequence shown here is derived from an EMBL/GenBank/DDBJ whole genome shotgun (WGS) entry which is preliminary data.</text>
</comment>
<dbReference type="Proteomes" id="UP000294003">
    <property type="component" value="Unassembled WGS sequence"/>
</dbReference>
<feature type="compositionally biased region" description="Polar residues" evidence="1">
    <location>
        <begin position="286"/>
        <end position="297"/>
    </location>
</feature>